<dbReference type="RefSeq" id="WP_183938904.1">
    <property type="nucleotide sequence ID" value="NZ_JACHBI010000008.1"/>
</dbReference>
<reference evidence="2 3" key="1">
    <citation type="submission" date="2020-08" db="EMBL/GenBank/DDBJ databases">
        <title>Genomic Encyclopedia of Type Strains, Phase IV (KMG-V): Genome sequencing to study the core and pangenomes of soil and plant-associated prokaryotes.</title>
        <authorList>
            <person name="Whitman W."/>
        </authorList>
    </citation>
    <scope>NUCLEOTIDE SEQUENCE [LARGE SCALE GENOMIC DNA]</scope>
    <source>
        <strain evidence="2 3">SEMIA 4064</strain>
    </source>
</reference>
<evidence type="ECO:0000313" key="2">
    <source>
        <dbReference type="EMBL" id="MBB5575609.1"/>
    </source>
</evidence>
<evidence type="ECO:0000313" key="3">
    <source>
        <dbReference type="Proteomes" id="UP000549882"/>
    </source>
</evidence>
<gene>
    <name evidence="2" type="ORF">GGD50_004244</name>
</gene>
<accession>A0A7W8XU27</accession>
<keyword evidence="3" id="KW-1185">Reference proteome</keyword>
<evidence type="ECO:0000256" key="1">
    <source>
        <dbReference type="SAM" id="SignalP"/>
    </source>
</evidence>
<sequence length="230" mass="24671">MKKLVILVAATVAVFSASANAAPVTTKGGYEYDRNRLSDATVLNWNIEACSHSGIEPDAQKKLAKLMGVPEANVRLEFCRRILTAYAKGTIPYDDYVQFVQGHVMNPSISRALRISASSLPKQQGHGEGDIVLPVSAKMDSGETFKGSTIASHGNGRFSVQSSRHSVKCSGTYDLKDRRPTVTLPMKCSDGRTGQAEVTRAPDLMSAWGKVKLSDGSAGRLVFGSAPKQP</sequence>
<organism evidence="2 3">
    <name type="scientific">Rhizobium paranaense</name>
    <dbReference type="NCBI Taxonomy" id="1650438"/>
    <lineage>
        <taxon>Bacteria</taxon>
        <taxon>Pseudomonadati</taxon>
        <taxon>Pseudomonadota</taxon>
        <taxon>Alphaproteobacteria</taxon>
        <taxon>Hyphomicrobiales</taxon>
        <taxon>Rhizobiaceae</taxon>
        <taxon>Rhizobium/Agrobacterium group</taxon>
        <taxon>Rhizobium</taxon>
    </lineage>
</organism>
<feature type="chain" id="PRO_5031448882" evidence="1">
    <location>
        <begin position="22"/>
        <end position="230"/>
    </location>
</feature>
<dbReference type="AlphaFoldDB" id="A0A7W8XU27"/>
<name>A0A7W8XU27_9HYPH</name>
<dbReference type="Proteomes" id="UP000549882">
    <property type="component" value="Unassembled WGS sequence"/>
</dbReference>
<protein>
    <submittedName>
        <fullName evidence="2">Uncharacterized protein</fullName>
    </submittedName>
</protein>
<feature type="signal peptide" evidence="1">
    <location>
        <begin position="1"/>
        <end position="21"/>
    </location>
</feature>
<comment type="caution">
    <text evidence="2">The sequence shown here is derived from an EMBL/GenBank/DDBJ whole genome shotgun (WGS) entry which is preliminary data.</text>
</comment>
<dbReference type="EMBL" id="JACHBI010000008">
    <property type="protein sequence ID" value="MBB5575609.1"/>
    <property type="molecule type" value="Genomic_DNA"/>
</dbReference>
<proteinExistence type="predicted"/>
<keyword evidence="1" id="KW-0732">Signal</keyword>